<dbReference type="GO" id="GO:0005737">
    <property type="term" value="C:cytoplasm"/>
    <property type="evidence" value="ECO:0007669"/>
    <property type="project" value="UniProtKB-SubCell"/>
</dbReference>
<dbReference type="OrthoDB" id="1723750at2759"/>
<dbReference type="GO" id="GO:0018064">
    <property type="term" value="F:protein-L-histidine N-tele-methyltransferase activity"/>
    <property type="evidence" value="ECO:0007669"/>
    <property type="project" value="UniProtKB-EC"/>
</dbReference>
<proteinExistence type="inferred from homology"/>
<evidence type="ECO:0000256" key="7">
    <source>
        <dbReference type="ARBA" id="ARBA00022691"/>
    </source>
</evidence>
<keyword evidence="4" id="KW-0963">Cytoplasm</keyword>
<keyword evidence="12" id="KW-1185">Reference proteome</keyword>
<name>A0A9P4JJT8_9PLEO</name>
<keyword evidence="8" id="KW-0539">Nucleus</keyword>
<dbReference type="PANTHER" id="PTHR14614:SF39">
    <property type="entry name" value="HISTIDINE PROTEIN METHYLTRANSFERASE 1 HOMOLOG"/>
    <property type="match status" value="1"/>
</dbReference>
<evidence type="ECO:0000313" key="11">
    <source>
        <dbReference type="EMBL" id="KAF2197818.1"/>
    </source>
</evidence>
<evidence type="ECO:0000256" key="2">
    <source>
        <dbReference type="ARBA" id="ARBA00004496"/>
    </source>
</evidence>
<organism evidence="11 12">
    <name type="scientific">Delitschia confertaspora ATCC 74209</name>
    <dbReference type="NCBI Taxonomy" id="1513339"/>
    <lineage>
        <taxon>Eukaryota</taxon>
        <taxon>Fungi</taxon>
        <taxon>Dikarya</taxon>
        <taxon>Ascomycota</taxon>
        <taxon>Pezizomycotina</taxon>
        <taxon>Dothideomycetes</taxon>
        <taxon>Pleosporomycetidae</taxon>
        <taxon>Pleosporales</taxon>
        <taxon>Delitschiaceae</taxon>
        <taxon>Delitschia</taxon>
    </lineage>
</organism>
<evidence type="ECO:0000256" key="3">
    <source>
        <dbReference type="ARBA" id="ARBA00012533"/>
    </source>
</evidence>
<reference evidence="11" key="1">
    <citation type="journal article" date="2020" name="Stud. Mycol.">
        <title>101 Dothideomycetes genomes: a test case for predicting lifestyles and emergence of pathogens.</title>
        <authorList>
            <person name="Haridas S."/>
            <person name="Albert R."/>
            <person name="Binder M."/>
            <person name="Bloem J."/>
            <person name="Labutti K."/>
            <person name="Salamov A."/>
            <person name="Andreopoulos B."/>
            <person name="Baker S."/>
            <person name="Barry K."/>
            <person name="Bills G."/>
            <person name="Bluhm B."/>
            <person name="Cannon C."/>
            <person name="Castanera R."/>
            <person name="Culley D."/>
            <person name="Daum C."/>
            <person name="Ezra D."/>
            <person name="Gonzalez J."/>
            <person name="Henrissat B."/>
            <person name="Kuo A."/>
            <person name="Liang C."/>
            <person name="Lipzen A."/>
            <person name="Lutzoni F."/>
            <person name="Magnuson J."/>
            <person name="Mondo S."/>
            <person name="Nolan M."/>
            <person name="Ohm R."/>
            <person name="Pangilinan J."/>
            <person name="Park H.-J."/>
            <person name="Ramirez L."/>
            <person name="Alfaro M."/>
            <person name="Sun H."/>
            <person name="Tritt A."/>
            <person name="Yoshinaga Y."/>
            <person name="Zwiers L.-H."/>
            <person name="Turgeon B."/>
            <person name="Goodwin S."/>
            <person name="Spatafora J."/>
            <person name="Crous P."/>
            <person name="Grigoriev I."/>
        </authorList>
    </citation>
    <scope>NUCLEOTIDE SEQUENCE</scope>
    <source>
        <strain evidence="11">ATCC 74209</strain>
    </source>
</reference>
<dbReference type="Proteomes" id="UP000799536">
    <property type="component" value="Unassembled WGS sequence"/>
</dbReference>
<comment type="similarity">
    <text evidence="9">Belongs to the methyltransferase superfamily. METTL18 family.</text>
</comment>
<dbReference type="InterPro" id="IPR019410">
    <property type="entry name" value="Methyltransf_16"/>
</dbReference>
<accession>A0A9P4JJT8</accession>
<keyword evidence="5" id="KW-0489">Methyltransferase</keyword>
<comment type="caution">
    <text evidence="11">The sequence shown here is derived from an EMBL/GenBank/DDBJ whole genome shotgun (WGS) entry which is preliminary data.</text>
</comment>
<comment type="subcellular location">
    <subcellularLocation>
        <location evidence="2">Cytoplasm</location>
    </subcellularLocation>
    <subcellularLocation>
        <location evidence="1">Nucleus</location>
    </subcellularLocation>
</comment>
<evidence type="ECO:0000256" key="5">
    <source>
        <dbReference type="ARBA" id="ARBA00022603"/>
    </source>
</evidence>
<dbReference type="EMBL" id="ML994196">
    <property type="protein sequence ID" value="KAF2197818.1"/>
    <property type="molecule type" value="Genomic_DNA"/>
</dbReference>
<evidence type="ECO:0000256" key="1">
    <source>
        <dbReference type="ARBA" id="ARBA00004123"/>
    </source>
</evidence>
<evidence type="ECO:0000256" key="10">
    <source>
        <dbReference type="SAM" id="MobiDB-lite"/>
    </source>
</evidence>
<sequence>MSFSFGFSGDDIENGPDDAPVANENVGNTDGEENGPPPVRAQSHDIGELLSTLPDKISYSIIGMTSPRGFKSYLPRRELFDVRMQMMAEDDDDTTNQHAGQERIAALDDSDIKTNIYEGGFKSWECSVDLVKFLMDRGPRKDLDDLWRVGHVIEMGCGTSLPTLLVFQHALTSSIPLNITLTDYNASVLRLVTLPNLLLTFAATLPATSAPFTEESPNPLADLEEKAAAGDDGQEGLHGDLEITPDLIKAFKQKLSEVPISLTLVSGSWLPVDKLLELVPSTPDMNTFILASETIYSPSSLVSFTEAMVALLKRVKSGKALVAAKRVYFGVGGSVDEFRIECSKRGAVAYEAEFEGLEEGGVRRSILEVQMC</sequence>
<feature type="region of interest" description="Disordered" evidence="10">
    <location>
        <begin position="1"/>
        <end position="43"/>
    </location>
</feature>
<dbReference type="AlphaFoldDB" id="A0A9P4JJT8"/>
<dbReference type="EC" id="2.1.1.85" evidence="3"/>
<dbReference type="GO" id="GO:0032259">
    <property type="term" value="P:methylation"/>
    <property type="evidence" value="ECO:0007669"/>
    <property type="project" value="UniProtKB-KW"/>
</dbReference>
<keyword evidence="7" id="KW-0949">S-adenosyl-L-methionine</keyword>
<evidence type="ECO:0000256" key="4">
    <source>
        <dbReference type="ARBA" id="ARBA00022490"/>
    </source>
</evidence>
<dbReference type="PANTHER" id="PTHR14614">
    <property type="entry name" value="HEPATOCELLULAR CARCINOMA-ASSOCIATED ANTIGEN"/>
    <property type="match status" value="1"/>
</dbReference>
<evidence type="ECO:0000313" key="12">
    <source>
        <dbReference type="Proteomes" id="UP000799536"/>
    </source>
</evidence>
<dbReference type="InterPro" id="IPR029063">
    <property type="entry name" value="SAM-dependent_MTases_sf"/>
</dbReference>
<protein>
    <recommendedName>
        <fullName evidence="3">protein-histidine N-methyltransferase</fullName>
        <ecNumber evidence="3">2.1.1.85</ecNumber>
    </recommendedName>
</protein>
<evidence type="ECO:0000256" key="8">
    <source>
        <dbReference type="ARBA" id="ARBA00023242"/>
    </source>
</evidence>
<evidence type="ECO:0000256" key="6">
    <source>
        <dbReference type="ARBA" id="ARBA00022679"/>
    </source>
</evidence>
<dbReference type="Gene3D" id="3.40.50.150">
    <property type="entry name" value="Vaccinia Virus protein VP39"/>
    <property type="match status" value="1"/>
</dbReference>
<keyword evidence="6" id="KW-0808">Transferase</keyword>
<gene>
    <name evidence="11" type="ORF">GQ43DRAFT_380121</name>
</gene>
<dbReference type="GO" id="GO:0005634">
    <property type="term" value="C:nucleus"/>
    <property type="evidence" value="ECO:0007669"/>
    <property type="project" value="UniProtKB-SubCell"/>
</dbReference>
<evidence type="ECO:0000256" key="9">
    <source>
        <dbReference type="ARBA" id="ARBA00038126"/>
    </source>
</evidence>